<reference evidence="3" key="1">
    <citation type="submission" date="2024-06" db="EMBL/GenBank/DDBJ databases">
        <authorList>
            <person name="Liu X."/>
            <person name="Lenzi L."/>
            <person name="Haldenby T S."/>
            <person name="Uol C."/>
        </authorList>
    </citation>
    <scope>NUCLEOTIDE SEQUENCE</scope>
</reference>
<dbReference type="Pfam" id="PF13181">
    <property type="entry name" value="TPR_8"/>
    <property type="match status" value="1"/>
</dbReference>
<dbReference type="PANTHER" id="PTHR21581">
    <property type="entry name" value="D-ALANYL-D-ALANINE CARBOXYPEPTIDASE"/>
    <property type="match status" value="1"/>
</dbReference>
<keyword evidence="1" id="KW-0802">TPR repeat</keyword>
<sequence>MDLNNFNQVSVSPPGSSASPTGNTPLTPTSEQKTESHVQKNTLSSYFAADSVVEDPFESVFPQGSSPNFEEVPNPTTTEAESKPVRTVPCLDPPTLARMRQRDAWLPSEATRQGLLGKQRSGPLEIKPMLSGSSHEIGTDTTSDPYRSLLIRFIGDEAAVNAIRRVPQIVDQANPTIDQLKDLIANGWYRAALDLTFRLLNNWGYGKEKGGAELTPFTAQIWLTRLALLVRTRNYDIASQELASFSTLDAPNVYFEHAPDSYPGRTGSIIPFSLRLLHAELPIYLNHTQDALDRLYYLLAVIGRIKSNLQKGYTEDGSSIEPDQAYRESSLSLWTCREVRVLSSCLSVYLADMDYQAAIETVHQMAITCSNSPAALRGLASILGRIYLQLGDLETAKSHFAQAIFTSDAVKQPQLVTQSLFQDALLCVGRGEYEEAKKIFQQILDLDPTNVVAANNLAVCALYLGQLSDAIRMLDTLTTTGLSIPPQESSKTVSSVDVSQADKASTSSSNLQRRFCLHDSLISNLAILYEIESDNATTNKVNLLERLASLPGEPVHASAVKLPTS</sequence>
<comment type="caution">
    <text evidence="3">The sequence shown here is derived from an EMBL/GenBank/DDBJ whole genome shotgun (WGS) entry which is preliminary data.</text>
</comment>
<accession>A0AAV2T1P9</accession>
<feature type="compositionally biased region" description="Polar residues" evidence="2">
    <location>
        <begin position="62"/>
        <end position="79"/>
    </location>
</feature>
<name>A0AAV2T1P9_CALDB</name>
<dbReference type="Pfam" id="PF14559">
    <property type="entry name" value="TPR_19"/>
    <property type="match status" value="1"/>
</dbReference>
<dbReference type="GO" id="GO:0005794">
    <property type="term" value="C:Golgi apparatus"/>
    <property type="evidence" value="ECO:0007669"/>
    <property type="project" value="TreeGrafter"/>
</dbReference>
<evidence type="ECO:0000256" key="2">
    <source>
        <dbReference type="SAM" id="MobiDB-lite"/>
    </source>
</evidence>
<organism evidence="3 4">
    <name type="scientific">Calicophoron daubneyi</name>
    <name type="common">Rumen fluke</name>
    <name type="synonym">Paramphistomum daubneyi</name>
    <dbReference type="NCBI Taxonomy" id="300641"/>
    <lineage>
        <taxon>Eukaryota</taxon>
        <taxon>Metazoa</taxon>
        <taxon>Spiralia</taxon>
        <taxon>Lophotrochozoa</taxon>
        <taxon>Platyhelminthes</taxon>
        <taxon>Trematoda</taxon>
        <taxon>Digenea</taxon>
        <taxon>Plagiorchiida</taxon>
        <taxon>Pronocephalata</taxon>
        <taxon>Paramphistomoidea</taxon>
        <taxon>Paramphistomidae</taxon>
        <taxon>Calicophoron</taxon>
    </lineage>
</organism>
<dbReference type="SMART" id="SM00028">
    <property type="entry name" value="TPR"/>
    <property type="match status" value="2"/>
</dbReference>
<evidence type="ECO:0000313" key="4">
    <source>
        <dbReference type="Proteomes" id="UP001497525"/>
    </source>
</evidence>
<feature type="compositionally biased region" description="Low complexity" evidence="2">
    <location>
        <begin position="9"/>
        <end position="25"/>
    </location>
</feature>
<evidence type="ECO:0008006" key="5">
    <source>
        <dbReference type="Google" id="ProtNLM"/>
    </source>
</evidence>
<dbReference type="EMBL" id="CAXLJL010000065">
    <property type="protein sequence ID" value="CAL5130410.1"/>
    <property type="molecule type" value="Genomic_DNA"/>
</dbReference>
<dbReference type="SUPFAM" id="SSF48452">
    <property type="entry name" value="TPR-like"/>
    <property type="match status" value="1"/>
</dbReference>
<evidence type="ECO:0000313" key="3">
    <source>
        <dbReference type="EMBL" id="CAL5130410.1"/>
    </source>
</evidence>
<protein>
    <recommendedName>
        <fullName evidence="5">Trafficking protein particle complex subunit 12</fullName>
    </recommendedName>
</protein>
<dbReference type="InterPro" id="IPR019734">
    <property type="entry name" value="TPR_rpt"/>
</dbReference>
<feature type="repeat" description="TPR" evidence="1">
    <location>
        <begin position="417"/>
        <end position="450"/>
    </location>
</feature>
<dbReference type="Gene3D" id="1.25.40.10">
    <property type="entry name" value="Tetratricopeptide repeat domain"/>
    <property type="match status" value="1"/>
</dbReference>
<dbReference type="AlphaFoldDB" id="A0AAV2T1P9"/>
<dbReference type="GO" id="GO:0030008">
    <property type="term" value="C:TRAPP complex"/>
    <property type="evidence" value="ECO:0007669"/>
    <property type="project" value="TreeGrafter"/>
</dbReference>
<proteinExistence type="predicted"/>
<gene>
    <name evidence="3" type="ORF">CDAUBV1_LOCUS2287</name>
</gene>
<dbReference type="PROSITE" id="PS50005">
    <property type="entry name" value="TPR"/>
    <property type="match status" value="1"/>
</dbReference>
<feature type="region of interest" description="Disordered" evidence="2">
    <location>
        <begin position="58"/>
        <end position="92"/>
    </location>
</feature>
<evidence type="ECO:0000256" key="1">
    <source>
        <dbReference type="PROSITE-ProRule" id="PRU00339"/>
    </source>
</evidence>
<feature type="region of interest" description="Disordered" evidence="2">
    <location>
        <begin position="1"/>
        <end position="42"/>
    </location>
</feature>
<dbReference type="InterPro" id="IPR011990">
    <property type="entry name" value="TPR-like_helical_dom_sf"/>
</dbReference>
<dbReference type="PANTHER" id="PTHR21581:SF6">
    <property type="entry name" value="TRAFFICKING PROTEIN PARTICLE COMPLEX SUBUNIT 12"/>
    <property type="match status" value="1"/>
</dbReference>
<dbReference type="Proteomes" id="UP001497525">
    <property type="component" value="Unassembled WGS sequence"/>
</dbReference>